<accession>A0A392SY88</accession>
<comment type="caution">
    <text evidence="1">The sequence shown here is derived from an EMBL/GenBank/DDBJ whole genome shotgun (WGS) entry which is preliminary data.</text>
</comment>
<dbReference type="Proteomes" id="UP000265520">
    <property type="component" value="Unassembled WGS sequence"/>
</dbReference>
<reference evidence="1 2" key="1">
    <citation type="journal article" date="2018" name="Front. Plant Sci.">
        <title>Red Clover (Trifolium pratense) and Zigzag Clover (T. medium) - A Picture of Genomic Similarities and Differences.</title>
        <authorList>
            <person name="Dluhosova J."/>
            <person name="Istvanek J."/>
            <person name="Nedelnik J."/>
            <person name="Repkova J."/>
        </authorList>
    </citation>
    <scope>NUCLEOTIDE SEQUENCE [LARGE SCALE GENOMIC DNA]</scope>
    <source>
        <strain evidence="2">cv. 10/8</strain>
        <tissue evidence="1">Leaf</tissue>
    </source>
</reference>
<organism evidence="1 2">
    <name type="scientific">Trifolium medium</name>
    <dbReference type="NCBI Taxonomy" id="97028"/>
    <lineage>
        <taxon>Eukaryota</taxon>
        <taxon>Viridiplantae</taxon>
        <taxon>Streptophyta</taxon>
        <taxon>Embryophyta</taxon>
        <taxon>Tracheophyta</taxon>
        <taxon>Spermatophyta</taxon>
        <taxon>Magnoliopsida</taxon>
        <taxon>eudicotyledons</taxon>
        <taxon>Gunneridae</taxon>
        <taxon>Pentapetalae</taxon>
        <taxon>rosids</taxon>
        <taxon>fabids</taxon>
        <taxon>Fabales</taxon>
        <taxon>Fabaceae</taxon>
        <taxon>Papilionoideae</taxon>
        <taxon>50 kb inversion clade</taxon>
        <taxon>NPAAA clade</taxon>
        <taxon>Hologalegina</taxon>
        <taxon>IRL clade</taxon>
        <taxon>Trifolieae</taxon>
        <taxon>Trifolium</taxon>
    </lineage>
</organism>
<proteinExistence type="predicted"/>
<sequence>MPNRKVTLSAFGKMEARVEALETTLAAVQRTMSENHASLIALMERSLGKSVSVDEPSAAMIAN</sequence>
<protein>
    <submittedName>
        <fullName evidence="1">Uncharacterized protein</fullName>
    </submittedName>
</protein>
<dbReference type="AlphaFoldDB" id="A0A392SY88"/>
<keyword evidence="2" id="KW-1185">Reference proteome</keyword>
<dbReference type="EMBL" id="LXQA010453501">
    <property type="protein sequence ID" value="MCI52830.1"/>
    <property type="molecule type" value="Genomic_DNA"/>
</dbReference>
<name>A0A392SY88_9FABA</name>
<evidence type="ECO:0000313" key="2">
    <source>
        <dbReference type="Proteomes" id="UP000265520"/>
    </source>
</evidence>
<evidence type="ECO:0000313" key="1">
    <source>
        <dbReference type="EMBL" id="MCI52830.1"/>
    </source>
</evidence>
<feature type="non-terminal residue" evidence="1">
    <location>
        <position position="63"/>
    </location>
</feature>